<evidence type="ECO:0000313" key="2">
    <source>
        <dbReference type="Proteomes" id="UP000319255"/>
    </source>
</evidence>
<name>A0A501WIG6_9RHOB</name>
<keyword evidence="2" id="KW-1185">Reference proteome</keyword>
<accession>A0A501WIG6</accession>
<evidence type="ECO:0000313" key="1">
    <source>
        <dbReference type="EMBL" id="TPE47904.1"/>
    </source>
</evidence>
<protein>
    <submittedName>
        <fullName evidence="1">Plasmid mobilization relaxosome protein MobC</fullName>
    </submittedName>
</protein>
<dbReference type="Proteomes" id="UP000319255">
    <property type="component" value="Unassembled WGS sequence"/>
</dbReference>
<gene>
    <name evidence="1" type="primary">mobC</name>
    <name evidence="1" type="ORF">FJM51_19355</name>
</gene>
<dbReference type="AlphaFoldDB" id="A0A501WIG6"/>
<reference evidence="1 2" key="1">
    <citation type="submission" date="2019-06" db="EMBL/GenBank/DDBJ databases">
        <title>A novel bacterium of genus Amaricoccus, isolated from marine sediment.</title>
        <authorList>
            <person name="Huang H."/>
            <person name="Mo K."/>
            <person name="Hu Y."/>
        </authorList>
    </citation>
    <scope>NUCLEOTIDE SEQUENCE [LARGE SCALE GENOMIC DNA]</scope>
    <source>
        <strain evidence="1 2">HB172011</strain>
    </source>
</reference>
<dbReference type="OrthoDB" id="7872408at2"/>
<sequence>MRGRWRDPEQARKAPRADKLLSVRVTEAELAELDAQIAVLGIRRNRALRIAARRIGGFLETDAGVVAELRALNRQIAGVATNVNQIAHAANRTHDPDYRAFLAERAELGRVLIEVRGLLQRMLDLGARREDGLARLRAAAAMDAAEDDPT</sequence>
<organism evidence="1 2">
    <name type="scientific">Amaricoccus solimangrovi</name>
    <dbReference type="NCBI Taxonomy" id="2589815"/>
    <lineage>
        <taxon>Bacteria</taxon>
        <taxon>Pseudomonadati</taxon>
        <taxon>Pseudomonadota</taxon>
        <taxon>Alphaproteobacteria</taxon>
        <taxon>Rhodobacterales</taxon>
        <taxon>Paracoccaceae</taxon>
        <taxon>Amaricoccus</taxon>
    </lineage>
</organism>
<dbReference type="InterPro" id="IPR009933">
    <property type="entry name" value="VirD1"/>
</dbReference>
<dbReference type="Pfam" id="PF07328">
    <property type="entry name" value="VirD1"/>
    <property type="match status" value="1"/>
</dbReference>
<dbReference type="GO" id="GO:0004519">
    <property type="term" value="F:endonuclease activity"/>
    <property type="evidence" value="ECO:0007669"/>
    <property type="project" value="InterPro"/>
</dbReference>
<comment type="caution">
    <text evidence="1">The sequence shown here is derived from an EMBL/GenBank/DDBJ whole genome shotgun (WGS) entry which is preliminary data.</text>
</comment>
<proteinExistence type="predicted"/>
<dbReference type="EMBL" id="VFRP01000027">
    <property type="protein sequence ID" value="TPE47904.1"/>
    <property type="molecule type" value="Genomic_DNA"/>
</dbReference>